<dbReference type="InterPro" id="IPR000225">
    <property type="entry name" value="Armadillo"/>
</dbReference>
<feature type="region of interest" description="Disordered" evidence="3">
    <location>
        <begin position="1"/>
        <end position="22"/>
    </location>
</feature>
<dbReference type="AlphaFoldDB" id="A0A821FU75"/>
<dbReference type="EMBL" id="CAJOBQ010005475">
    <property type="protein sequence ID" value="CAF4656798.1"/>
    <property type="molecule type" value="Genomic_DNA"/>
</dbReference>
<feature type="compositionally biased region" description="Acidic residues" evidence="3">
    <location>
        <begin position="1"/>
        <end position="12"/>
    </location>
</feature>
<dbReference type="EMBL" id="CAJNYU010002843">
    <property type="protein sequence ID" value="CAF3606545.1"/>
    <property type="molecule type" value="Genomic_DNA"/>
</dbReference>
<evidence type="ECO:0000313" key="5">
    <source>
        <dbReference type="EMBL" id="CAF4656798.1"/>
    </source>
</evidence>
<feature type="coiled-coil region" evidence="2">
    <location>
        <begin position="193"/>
        <end position="258"/>
    </location>
</feature>
<evidence type="ECO:0000313" key="4">
    <source>
        <dbReference type="EMBL" id="CAF3606545.1"/>
    </source>
</evidence>
<organism evidence="5 6">
    <name type="scientific">Rotaria socialis</name>
    <dbReference type="NCBI Taxonomy" id="392032"/>
    <lineage>
        <taxon>Eukaryota</taxon>
        <taxon>Metazoa</taxon>
        <taxon>Spiralia</taxon>
        <taxon>Gnathifera</taxon>
        <taxon>Rotifera</taxon>
        <taxon>Eurotatoria</taxon>
        <taxon>Bdelloidea</taxon>
        <taxon>Philodinida</taxon>
        <taxon>Philodinidae</taxon>
        <taxon>Rotaria</taxon>
    </lineage>
</organism>
<name>A0A821FU75_9BILA</name>
<keyword evidence="2" id="KW-0175">Coiled coil</keyword>
<reference evidence="5" key="1">
    <citation type="submission" date="2021-02" db="EMBL/GenBank/DDBJ databases">
        <authorList>
            <person name="Nowell W R."/>
        </authorList>
    </citation>
    <scope>NUCLEOTIDE SEQUENCE</scope>
</reference>
<dbReference type="Proteomes" id="UP000663862">
    <property type="component" value="Unassembled WGS sequence"/>
</dbReference>
<feature type="non-terminal residue" evidence="5">
    <location>
        <position position="1"/>
    </location>
</feature>
<dbReference type="Proteomes" id="UP000663869">
    <property type="component" value="Unassembled WGS sequence"/>
</dbReference>
<dbReference type="PROSITE" id="PS50176">
    <property type="entry name" value="ARM_REPEAT"/>
    <property type="match status" value="1"/>
</dbReference>
<proteinExistence type="predicted"/>
<evidence type="ECO:0000256" key="3">
    <source>
        <dbReference type="SAM" id="MobiDB-lite"/>
    </source>
</evidence>
<feature type="repeat" description="ARM" evidence="1">
    <location>
        <begin position="85"/>
        <end position="115"/>
    </location>
</feature>
<protein>
    <submittedName>
        <fullName evidence="5">Uncharacterized protein</fullName>
    </submittedName>
</protein>
<gene>
    <name evidence="4" type="ORF">FME351_LOCUS22227</name>
    <name evidence="5" type="ORF">TSG867_LOCUS31103</name>
</gene>
<evidence type="ECO:0000313" key="6">
    <source>
        <dbReference type="Proteomes" id="UP000663862"/>
    </source>
</evidence>
<accession>A0A821FU75</accession>
<evidence type="ECO:0000256" key="1">
    <source>
        <dbReference type="PROSITE-ProRule" id="PRU00259"/>
    </source>
</evidence>
<evidence type="ECO:0000256" key="2">
    <source>
        <dbReference type="SAM" id="Coils"/>
    </source>
</evidence>
<sequence>MASIWDIDDDGNTNDKPSEKPEQALIKKDSAAIANLYDCDAIKTETKTLFKSLEVCDEIVVTAFKITDYIPTLTNTEMAEFWNSQIIPTLVNILKQDVTARSIVWQSFTSIRNLAISINEGAGLVMQLKGSAIAIQSAQKTISAAFANLETSIDAAGKLSSDILATLESKLNILFRIMGQNMADYISKKVKIHQQLQEQYKKKKDMMDEIDKKKELIEVYNNMIHVTESKIKGAKAAMEETKRRSQELSSLNAQIEKTIQDISSTYGVLETRTSSQGSFKNSYIIPNPNRDIQKQFYEAIIKERVVRIEANKAEENKKQVLHDELSTSLSEYQAKYEVSRISIIEHEKTFRQNMDGIEREINSLNKQLEDIYLTESKTAAKMGLQGENLDKFLELVTRLKTDINQGTNAYKPLESLLTATKAMVENQILLLQSTNETDVYVAGAQLLMKVGWLKEYHTASCEQLETSAEYKAITTLHTTGAIEMSHK</sequence>
<feature type="coiled-coil region" evidence="2">
    <location>
        <begin position="347"/>
        <end position="374"/>
    </location>
</feature>
<comment type="caution">
    <text evidence="5">The sequence shown here is derived from an EMBL/GenBank/DDBJ whole genome shotgun (WGS) entry which is preliminary data.</text>
</comment>